<evidence type="ECO:0000256" key="2">
    <source>
        <dbReference type="ARBA" id="ARBA00023143"/>
    </source>
</evidence>
<dbReference type="Pfam" id="PF00669">
    <property type="entry name" value="Flagellin_N"/>
    <property type="match status" value="1"/>
</dbReference>
<dbReference type="OrthoDB" id="9796789at2"/>
<evidence type="ECO:0000259" key="5">
    <source>
        <dbReference type="Pfam" id="PF00700"/>
    </source>
</evidence>
<name>Q07TJ6_RHOP5</name>
<reference evidence="6" key="1">
    <citation type="submission" date="2006-09" db="EMBL/GenBank/DDBJ databases">
        <title>Complete sequence of Rhodopseudomonas palustris BisA53.</title>
        <authorList>
            <consortium name="US DOE Joint Genome Institute"/>
            <person name="Copeland A."/>
            <person name="Lucas S."/>
            <person name="Lapidus A."/>
            <person name="Barry K."/>
            <person name="Detter J.C."/>
            <person name="Glavina del Rio T."/>
            <person name="Hammon N."/>
            <person name="Israni S."/>
            <person name="Dalin E."/>
            <person name="Tice H."/>
            <person name="Pitluck S."/>
            <person name="Chain P."/>
            <person name="Malfatti S."/>
            <person name="Shin M."/>
            <person name="Vergez L."/>
            <person name="Schmutz J."/>
            <person name="Larimer F."/>
            <person name="Land M."/>
            <person name="Hauser L."/>
            <person name="Pelletier D.A."/>
            <person name="Kyrpides N."/>
            <person name="Kim E."/>
            <person name="Harwood C.S."/>
            <person name="Oda Y."/>
            <person name="Richardson P."/>
        </authorList>
    </citation>
    <scope>NUCLEOTIDE SEQUENCE [LARGE SCALE GENOMIC DNA]</scope>
    <source>
        <strain evidence="6">BisA53</strain>
    </source>
</reference>
<dbReference type="GO" id="GO:0005576">
    <property type="term" value="C:extracellular region"/>
    <property type="evidence" value="ECO:0007669"/>
    <property type="project" value="UniProtKB-SubCell"/>
</dbReference>
<dbReference type="HOGENOM" id="CLU_011142_2_2_5"/>
<dbReference type="Pfam" id="PF00700">
    <property type="entry name" value="Flagellin_C"/>
    <property type="match status" value="1"/>
</dbReference>
<protein>
    <recommendedName>
        <fullName evidence="3">Flagellin</fullName>
    </recommendedName>
</protein>
<dbReference type="eggNOG" id="COG1344">
    <property type="taxonomic scope" value="Bacteria"/>
</dbReference>
<dbReference type="GO" id="GO:0009288">
    <property type="term" value="C:bacterial-type flagellum"/>
    <property type="evidence" value="ECO:0007669"/>
    <property type="project" value="UniProtKB-SubCell"/>
</dbReference>
<dbReference type="KEGG" id="rpe:RPE_0782"/>
<feature type="domain" description="Flagellin N-terminal" evidence="4">
    <location>
        <begin position="4"/>
        <end position="141"/>
    </location>
</feature>
<dbReference type="InterPro" id="IPR042187">
    <property type="entry name" value="Flagellin_C_sub2"/>
</dbReference>
<comment type="subcellular location">
    <subcellularLocation>
        <location evidence="3">Secreted</location>
    </subcellularLocation>
    <subcellularLocation>
        <location evidence="3">Bacterial flagellum</location>
    </subcellularLocation>
</comment>
<evidence type="ECO:0000256" key="1">
    <source>
        <dbReference type="ARBA" id="ARBA00005709"/>
    </source>
</evidence>
<keyword evidence="6" id="KW-0282">Flagellum</keyword>
<comment type="function">
    <text evidence="3">Flagellin is the subunit protein which polymerizes to form the filaments of bacterial flagella.</text>
</comment>
<dbReference type="SUPFAM" id="SSF64518">
    <property type="entry name" value="Phase 1 flagellin"/>
    <property type="match status" value="1"/>
</dbReference>
<dbReference type="InterPro" id="IPR001029">
    <property type="entry name" value="Flagellin_N"/>
</dbReference>
<sequence>MPVISTNTAANTAVRYLNVNSAQESSSLAKLSSGSKINKASDDAAGLAISTRISSDITTLQQASTNASQASSILQTADGGASNISDILARMKSLATQAASGTVTASSRTYIDSEFKQLIAQIDSIASGTRYSNESLLDGTSSNFAGSGSKILVGTSASDTITVALASLTSTTLALGTSTVATQADAVTAAAAIDTAINTVSKARADIGALESRFNFSSDSISTQIENLDAAKSAITDVDIASEQAKLSSAEVLVQAAVSAESAANQMPQYLLKLLG</sequence>
<keyword evidence="6" id="KW-0966">Cell projection</keyword>
<accession>Q07TJ6</accession>
<dbReference type="PANTHER" id="PTHR42792">
    <property type="entry name" value="FLAGELLIN"/>
    <property type="match status" value="1"/>
</dbReference>
<dbReference type="PANTHER" id="PTHR42792:SF2">
    <property type="entry name" value="FLAGELLIN"/>
    <property type="match status" value="1"/>
</dbReference>
<keyword evidence="6" id="KW-0969">Cilium</keyword>
<dbReference type="STRING" id="316055.RPE_0782"/>
<feature type="domain" description="Flagellin C-terminal" evidence="5">
    <location>
        <begin position="192"/>
        <end position="275"/>
    </location>
</feature>
<dbReference type="AlphaFoldDB" id="Q07TJ6"/>
<gene>
    <name evidence="6" type="ordered locus">RPE_0782</name>
</gene>
<dbReference type="PRINTS" id="PR00207">
    <property type="entry name" value="FLAGELLIN"/>
</dbReference>
<evidence type="ECO:0000313" key="6">
    <source>
        <dbReference type="EMBL" id="ABJ04738.1"/>
    </source>
</evidence>
<proteinExistence type="inferred from homology"/>
<dbReference type="EMBL" id="CP000463">
    <property type="protein sequence ID" value="ABJ04738.1"/>
    <property type="molecule type" value="Genomic_DNA"/>
</dbReference>
<keyword evidence="2 3" id="KW-0975">Bacterial flagellum</keyword>
<evidence type="ECO:0000256" key="3">
    <source>
        <dbReference type="RuleBase" id="RU362073"/>
    </source>
</evidence>
<organism evidence="6">
    <name type="scientific">Rhodopseudomonas palustris (strain BisA53)</name>
    <dbReference type="NCBI Taxonomy" id="316055"/>
    <lineage>
        <taxon>Bacteria</taxon>
        <taxon>Pseudomonadati</taxon>
        <taxon>Pseudomonadota</taxon>
        <taxon>Alphaproteobacteria</taxon>
        <taxon>Hyphomicrobiales</taxon>
        <taxon>Nitrobacteraceae</taxon>
        <taxon>Rhodopseudomonas</taxon>
    </lineage>
</organism>
<keyword evidence="3" id="KW-0964">Secreted</keyword>
<dbReference type="Gene3D" id="1.20.1330.10">
    <property type="entry name" value="f41 fragment of flagellin, N-terminal domain"/>
    <property type="match status" value="1"/>
</dbReference>
<comment type="similarity">
    <text evidence="1 3">Belongs to the bacterial flagellin family.</text>
</comment>
<dbReference type="GO" id="GO:0005198">
    <property type="term" value="F:structural molecule activity"/>
    <property type="evidence" value="ECO:0007669"/>
    <property type="project" value="UniProtKB-UniRule"/>
</dbReference>
<dbReference type="InterPro" id="IPR046358">
    <property type="entry name" value="Flagellin_C"/>
</dbReference>
<dbReference type="InterPro" id="IPR001492">
    <property type="entry name" value="Flagellin"/>
</dbReference>
<dbReference type="Gene3D" id="6.10.10.10">
    <property type="entry name" value="Flagellar export chaperone, C-terminal domain"/>
    <property type="match status" value="1"/>
</dbReference>
<evidence type="ECO:0000259" key="4">
    <source>
        <dbReference type="Pfam" id="PF00669"/>
    </source>
</evidence>